<dbReference type="AlphaFoldDB" id="A0ABD3N5D1"/>
<dbReference type="PROSITE" id="PS51682">
    <property type="entry name" value="SAM_OMT_I"/>
    <property type="match status" value="1"/>
</dbReference>
<feature type="region of interest" description="Disordered" evidence="7">
    <location>
        <begin position="1"/>
        <end position="21"/>
    </location>
</feature>
<evidence type="ECO:0000256" key="2">
    <source>
        <dbReference type="ARBA" id="ARBA00022603"/>
    </source>
</evidence>
<keyword evidence="5" id="KW-0128">Catecholamine metabolism</keyword>
<evidence type="ECO:0000313" key="9">
    <source>
        <dbReference type="Proteomes" id="UP001530293"/>
    </source>
</evidence>
<organism evidence="8 9">
    <name type="scientific">Discostella pseudostelligera</name>
    <dbReference type="NCBI Taxonomy" id="259834"/>
    <lineage>
        <taxon>Eukaryota</taxon>
        <taxon>Sar</taxon>
        <taxon>Stramenopiles</taxon>
        <taxon>Ochrophyta</taxon>
        <taxon>Bacillariophyta</taxon>
        <taxon>Coscinodiscophyceae</taxon>
        <taxon>Thalassiosirophycidae</taxon>
        <taxon>Stephanodiscales</taxon>
        <taxon>Stephanodiscaceae</taxon>
        <taxon>Discostella</taxon>
    </lineage>
</organism>
<dbReference type="Gene3D" id="3.40.50.150">
    <property type="entry name" value="Vaccinia Virus protein VP39"/>
    <property type="match status" value="1"/>
</dbReference>
<dbReference type="GO" id="GO:0032259">
    <property type="term" value="P:methylation"/>
    <property type="evidence" value="ECO:0007669"/>
    <property type="project" value="UniProtKB-KW"/>
</dbReference>
<evidence type="ECO:0000256" key="7">
    <source>
        <dbReference type="SAM" id="MobiDB-lite"/>
    </source>
</evidence>
<dbReference type="GO" id="GO:0006584">
    <property type="term" value="P:catecholamine metabolic process"/>
    <property type="evidence" value="ECO:0007669"/>
    <property type="project" value="UniProtKB-KW"/>
</dbReference>
<dbReference type="Proteomes" id="UP001530293">
    <property type="component" value="Unassembled WGS sequence"/>
</dbReference>
<dbReference type="GO" id="GO:0016206">
    <property type="term" value="F:catechol O-methyltransferase activity"/>
    <property type="evidence" value="ECO:0007669"/>
    <property type="project" value="UniProtKB-EC"/>
</dbReference>
<evidence type="ECO:0000313" key="8">
    <source>
        <dbReference type="EMBL" id="KAL3770543.1"/>
    </source>
</evidence>
<reference evidence="8 9" key="1">
    <citation type="submission" date="2024-10" db="EMBL/GenBank/DDBJ databases">
        <title>Updated reference genomes for cyclostephanoid diatoms.</title>
        <authorList>
            <person name="Roberts W.R."/>
            <person name="Alverson A.J."/>
        </authorList>
    </citation>
    <scope>NUCLEOTIDE SEQUENCE [LARGE SCALE GENOMIC DNA]</scope>
    <source>
        <strain evidence="8 9">AJA232-27</strain>
    </source>
</reference>
<evidence type="ECO:0000256" key="6">
    <source>
        <dbReference type="ARBA" id="ARBA00023453"/>
    </source>
</evidence>
<evidence type="ECO:0000256" key="3">
    <source>
        <dbReference type="ARBA" id="ARBA00022679"/>
    </source>
</evidence>
<evidence type="ECO:0000256" key="4">
    <source>
        <dbReference type="ARBA" id="ARBA00022691"/>
    </source>
</evidence>
<sequence>MTNPMECFGDSDDDDEVDKEELAIERDPSCGVCCFHSNTEASLLTHVRNSFESSSASSPSSPVADSDNRRKLRRAADVLHAIDTFCTSRHWMMHIGPEKGEILISALKVSLERKIQCTTAAPFIAVELGTYCAYASILMGKVLYETMQHHAAVAMDCHLFTTEIDQGYAKIAKEIIQLSGMEDVISLHEISYNGRDTDIVETVADAITRKSRARTNYDNEQAHSTLPPMIDFLLIDHDKDSYKSDLRKLEASGMIRRGTRVVADNVLFASIDDYVQYVQQRMKLGVVDTRTILSHVEYSGETDNLQDGVEITDYLRDP</sequence>
<name>A0ABD3N5D1_9STRA</name>
<dbReference type="EMBL" id="JALLBG020000039">
    <property type="protein sequence ID" value="KAL3770543.1"/>
    <property type="molecule type" value="Genomic_DNA"/>
</dbReference>
<comment type="similarity">
    <text evidence="6">Belongs to the class I-like SAM-binding methyltransferase superfamily. Cation-dependent O-methyltransferase family.</text>
</comment>
<proteinExistence type="inferred from homology"/>
<dbReference type="SUPFAM" id="SSF53335">
    <property type="entry name" value="S-adenosyl-L-methionine-dependent methyltransferases"/>
    <property type="match status" value="1"/>
</dbReference>
<dbReference type="EC" id="2.1.1.6" evidence="1"/>
<keyword evidence="4" id="KW-0949">S-adenosyl-L-methionine</keyword>
<protein>
    <recommendedName>
        <fullName evidence="1">catechol O-methyltransferase</fullName>
        <ecNumber evidence="1">2.1.1.6</ecNumber>
    </recommendedName>
</protein>
<comment type="caution">
    <text evidence="8">The sequence shown here is derived from an EMBL/GenBank/DDBJ whole genome shotgun (WGS) entry which is preliminary data.</text>
</comment>
<evidence type="ECO:0000256" key="1">
    <source>
        <dbReference type="ARBA" id="ARBA00012880"/>
    </source>
</evidence>
<dbReference type="InterPro" id="IPR029063">
    <property type="entry name" value="SAM-dependent_MTases_sf"/>
</dbReference>
<evidence type="ECO:0000256" key="5">
    <source>
        <dbReference type="ARBA" id="ARBA00022939"/>
    </source>
</evidence>
<dbReference type="PANTHER" id="PTHR43836:SF2">
    <property type="entry name" value="CATECHOL O-METHYLTRANSFERASE 1-RELATED"/>
    <property type="match status" value="1"/>
</dbReference>
<keyword evidence="2" id="KW-0489">Methyltransferase</keyword>
<accession>A0ABD3N5D1</accession>
<dbReference type="PANTHER" id="PTHR43836">
    <property type="entry name" value="CATECHOL O-METHYLTRANSFERASE 1-RELATED"/>
    <property type="match status" value="1"/>
</dbReference>
<gene>
    <name evidence="8" type="ORF">ACHAWU_007815</name>
</gene>
<keyword evidence="9" id="KW-1185">Reference proteome</keyword>
<dbReference type="InterPro" id="IPR002935">
    <property type="entry name" value="SAM_O-MeTrfase"/>
</dbReference>
<keyword evidence="3" id="KW-0808">Transferase</keyword>
<feature type="compositionally biased region" description="Acidic residues" evidence="7">
    <location>
        <begin position="9"/>
        <end position="19"/>
    </location>
</feature>